<proteinExistence type="predicted"/>
<dbReference type="EMBL" id="VUMI01000046">
    <property type="protein sequence ID" value="MSS90750.1"/>
    <property type="molecule type" value="Genomic_DNA"/>
</dbReference>
<evidence type="ECO:0000313" key="2">
    <source>
        <dbReference type="Proteomes" id="UP000436047"/>
    </source>
</evidence>
<dbReference type="AlphaFoldDB" id="A0A6N7WMV2"/>
<comment type="caution">
    <text evidence="1">The sequence shown here is derived from an EMBL/GenBank/DDBJ whole genome shotgun (WGS) entry which is preliminary data.</text>
</comment>
<keyword evidence="2" id="KW-1185">Reference proteome</keyword>
<protein>
    <submittedName>
        <fullName evidence="1">Uncharacterized protein</fullName>
    </submittedName>
</protein>
<reference evidence="1 2" key="1">
    <citation type="submission" date="2019-08" db="EMBL/GenBank/DDBJ databases">
        <title>In-depth cultivation of the pig gut microbiome towards novel bacterial diversity and tailored functional studies.</title>
        <authorList>
            <person name="Wylensek D."/>
            <person name="Hitch T.C.A."/>
            <person name="Clavel T."/>
        </authorList>
    </citation>
    <scope>NUCLEOTIDE SEQUENCE [LARGE SCALE GENOMIC DNA]</scope>
    <source>
        <strain evidence="1 2">WCA-389-WT-23B</strain>
    </source>
</reference>
<accession>A0A6N7WMV2</accession>
<name>A0A6N7WMV2_9FIRM</name>
<organism evidence="1 2">
    <name type="scientific">Eisenbergiella porci</name>
    <dbReference type="NCBI Taxonomy" id="2652274"/>
    <lineage>
        <taxon>Bacteria</taxon>
        <taxon>Bacillati</taxon>
        <taxon>Bacillota</taxon>
        <taxon>Clostridia</taxon>
        <taxon>Lachnospirales</taxon>
        <taxon>Lachnospiraceae</taxon>
        <taxon>Eisenbergiella</taxon>
    </lineage>
</organism>
<gene>
    <name evidence="1" type="ORF">FYJ45_21590</name>
</gene>
<dbReference type="Proteomes" id="UP000436047">
    <property type="component" value="Unassembled WGS sequence"/>
</dbReference>
<sequence>MKPGLFFRPKNAAGIKVPAAIKYSAASSGVFDPRGSRQISMQAWLLGSLLAGIKKDRIVPAHPPSRRRRRAGFLPSCGQEMQSVFFHSKFTAGVSSVQMKHCL</sequence>
<evidence type="ECO:0000313" key="1">
    <source>
        <dbReference type="EMBL" id="MSS90750.1"/>
    </source>
</evidence>